<dbReference type="RefSeq" id="WP_223577459.1">
    <property type="nucleotide sequence ID" value="NZ_BAABFU010000001.1"/>
</dbReference>
<keyword evidence="1" id="KW-1133">Transmembrane helix</keyword>
<keyword evidence="1" id="KW-0812">Transmembrane</keyword>
<gene>
    <name evidence="2" type="ORF">GCM10023150_02010</name>
</gene>
<dbReference type="Pfam" id="PF14316">
    <property type="entry name" value="DUF4381"/>
    <property type="match status" value="1"/>
</dbReference>
<organism evidence="2 3">
    <name type="scientific">Kangiella taiwanensis</name>
    <dbReference type="NCBI Taxonomy" id="1079179"/>
    <lineage>
        <taxon>Bacteria</taxon>
        <taxon>Pseudomonadati</taxon>
        <taxon>Pseudomonadota</taxon>
        <taxon>Gammaproteobacteria</taxon>
        <taxon>Kangiellales</taxon>
        <taxon>Kangiellaceae</taxon>
        <taxon>Kangiella</taxon>
    </lineage>
</organism>
<keyword evidence="1" id="KW-0472">Membrane</keyword>
<evidence type="ECO:0000313" key="2">
    <source>
        <dbReference type="EMBL" id="GAA4343436.1"/>
    </source>
</evidence>
<keyword evidence="3" id="KW-1185">Reference proteome</keyword>
<evidence type="ECO:0000256" key="1">
    <source>
        <dbReference type="SAM" id="Phobius"/>
    </source>
</evidence>
<feature type="transmembrane region" description="Helical" evidence="1">
    <location>
        <begin position="33"/>
        <end position="55"/>
    </location>
</feature>
<evidence type="ECO:0008006" key="4">
    <source>
        <dbReference type="Google" id="ProtNLM"/>
    </source>
</evidence>
<dbReference type="EMBL" id="BAABFU010000001">
    <property type="protein sequence ID" value="GAA4343436.1"/>
    <property type="molecule type" value="Genomic_DNA"/>
</dbReference>
<proteinExistence type="predicted"/>
<accession>A0ABP8HRZ3</accession>
<comment type="caution">
    <text evidence="2">The sequence shown here is derived from an EMBL/GenBank/DDBJ whole genome shotgun (WGS) entry which is preliminary data.</text>
</comment>
<dbReference type="Proteomes" id="UP001501294">
    <property type="component" value="Unassembled WGS sequence"/>
</dbReference>
<sequence length="176" mass="20497">MNLAIVNSTQSQLLQQLRDVHVPDSVSWWPLAIGWWVIIGLVALIALLLLIRALIKKHHYRYVRFAVVELKELQHNHDPRWLAKSQHIMRRLSLCYVDQTKICSLSQSEWIYFLKATRGEALSDSTLDAFVDLPYKPDSATSQLDKPLIMNEIIRWAESLPEQVRGYEEQKELVHV</sequence>
<dbReference type="InterPro" id="IPR025489">
    <property type="entry name" value="DUF4381"/>
</dbReference>
<name>A0ABP8HRZ3_9GAMM</name>
<evidence type="ECO:0000313" key="3">
    <source>
        <dbReference type="Proteomes" id="UP001501294"/>
    </source>
</evidence>
<protein>
    <recommendedName>
        <fullName evidence="4">DUF4381 domain-containing protein</fullName>
    </recommendedName>
</protein>
<reference evidence="3" key="1">
    <citation type="journal article" date="2019" name="Int. J. Syst. Evol. Microbiol.">
        <title>The Global Catalogue of Microorganisms (GCM) 10K type strain sequencing project: providing services to taxonomists for standard genome sequencing and annotation.</title>
        <authorList>
            <consortium name="The Broad Institute Genomics Platform"/>
            <consortium name="The Broad Institute Genome Sequencing Center for Infectious Disease"/>
            <person name="Wu L."/>
            <person name="Ma J."/>
        </authorList>
    </citation>
    <scope>NUCLEOTIDE SEQUENCE [LARGE SCALE GENOMIC DNA]</scope>
    <source>
        <strain evidence="3">JCM 17727</strain>
    </source>
</reference>